<feature type="signal peptide" evidence="1">
    <location>
        <begin position="1"/>
        <end position="20"/>
    </location>
</feature>
<dbReference type="PRINTS" id="PR00003">
    <property type="entry name" value="4DISULPHCORE"/>
</dbReference>
<keyword evidence="4" id="KW-1185">Reference proteome</keyword>
<reference evidence="3" key="1">
    <citation type="thesis" date="2020" institute="ProQuest LLC" country="789 East Eisenhower Parkway, Ann Arbor, MI, USA">
        <title>Comparative Genomics and Chromosome Evolution.</title>
        <authorList>
            <person name="Mudd A.B."/>
        </authorList>
    </citation>
    <scope>NUCLEOTIDE SEQUENCE</scope>
    <source>
        <strain evidence="3">237g6f4</strain>
        <tissue evidence="3">Blood</tissue>
    </source>
</reference>
<evidence type="ECO:0000256" key="1">
    <source>
        <dbReference type="SAM" id="SignalP"/>
    </source>
</evidence>
<proteinExistence type="predicted"/>
<dbReference type="Gene3D" id="4.10.75.10">
    <property type="entry name" value="Elafin-like"/>
    <property type="match status" value="3"/>
</dbReference>
<organism evidence="3 4">
    <name type="scientific">Engystomops pustulosus</name>
    <name type="common">Tungara frog</name>
    <name type="synonym">Physalaemus pustulosus</name>
    <dbReference type="NCBI Taxonomy" id="76066"/>
    <lineage>
        <taxon>Eukaryota</taxon>
        <taxon>Metazoa</taxon>
        <taxon>Chordata</taxon>
        <taxon>Craniata</taxon>
        <taxon>Vertebrata</taxon>
        <taxon>Euteleostomi</taxon>
        <taxon>Amphibia</taxon>
        <taxon>Batrachia</taxon>
        <taxon>Anura</taxon>
        <taxon>Neobatrachia</taxon>
        <taxon>Hyloidea</taxon>
        <taxon>Leptodactylidae</taxon>
        <taxon>Leiuperinae</taxon>
        <taxon>Engystomops</taxon>
    </lineage>
</organism>
<dbReference type="PANTHER" id="PTHR19441:SF98">
    <property type="entry name" value="WAP DOMAIN-CONTAINING PROTEIN"/>
    <property type="match status" value="1"/>
</dbReference>
<dbReference type="SUPFAM" id="SSF57256">
    <property type="entry name" value="Elafin-like"/>
    <property type="match status" value="3"/>
</dbReference>
<dbReference type="PANTHER" id="PTHR19441">
    <property type="entry name" value="WHEY ACDIC PROTEIN WAP"/>
    <property type="match status" value="1"/>
</dbReference>
<feature type="domain" description="WAP" evidence="2">
    <location>
        <begin position="26"/>
        <end position="73"/>
    </location>
</feature>
<evidence type="ECO:0000259" key="2">
    <source>
        <dbReference type="PROSITE" id="PS51390"/>
    </source>
</evidence>
<dbReference type="PROSITE" id="PS51390">
    <property type="entry name" value="WAP"/>
    <property type="match status" value="2"/>
</dbReference>
<dbReference type="InterPro" id="IPR050514">
    <property type="entry name" value="WAP_four-disulfide_core"/>
</dbReference>
<keyword evidence="1" id="KW-0732">Signal</keyword>
<comment type="caution">
    <text evidence="3">The sequence shown here is derived from an EMBL/GenBank/DDBJ whole genome shotgun (WGS) entry which is preliminary data.</text>
</comment>
<protein>
    <recommendedName>
        <fullName evidence="2">WAP domain-containing protein</fullName>
    </recommendedName>
</protein>
<evidence type="ECO:0000313" key="4">
    <source>
        <dbReference type="Proteomes" id="UP000824782"/>
    </source>
</evidence>
<dbReference type="SMART" id="SM00217">
    <property type="entry name" value="WAP"/>
    <property type="match status" value="3"/>
</dbReference>
<dbReference type="GO" id="GO:0004867">
    <property type="term" value="F:serine-type endopeptidase inhibitor activity"/>
    <property type="evidence" value="ECO:0007669"/>
    <property type="project" value="TreeGrafter"/>
</dbReference>
<dbReference type="InterPro" id="IPR036645">
    <property type="entry name" value="Elafin-like_sf"/>
</dbReference>
<dbReference type="EMBL" id="WNYA01000001">
    <property type="protein sequence ID" value="KAG8592507.1"/>
    <property type="molecule type" value="Genomic_DNA"/>
</dbReference>
<dbReference type="GO" id="GO:0005615">
    <property type="term" value="C:extracellular space"/>
    <property type="evidence" value="ECO:0007669"/>
    <property type="project" value="TreeGrafter"/>
</dbReference>
<gene>
    <name evidence="3" type="ORF">GDO81_000529</name>
</gene>
<dbReference type="GO" id="GO:0019731">
    <property type="term" value="P:antibacterial humoral response"/>
    <property type="evidence" value="ECO:0007669"/>
    <property type="project" value="TreeGrafter"/>
</dbReference>
<evidence type="ECO:0000313" key="3">
    <source>
        <dbReference type="EMBL" id="KAG8592507.1"/>
    </source>
</evidence>
<accession>A0AAV7D750</accession>
<dbReference type="AlphaFoldDB" id="A0AAV7D750"/>
<feature type="chain" id="PRO_5044715834" description="WAP domain-containing protein" evidence="1">
    <location>
        <begin position="21"/>
        <end position="172"/>
    </location>
</feature>
<dbReference type="InterPro" id="IPR008197">
    <property type="entry name" value="WAP_dom"/>
</dbReference>
<feature type="domain" description="WAP" evidence="2">
    <location>
        <begin position="120"/>
        <end position="163"/>
    </location>
</feature>
<dbReference type="Pfam" id="PF00095">
    <property type="entry name" value="WAP"/>
    <property type="match status" value="3"/>
</dbReference>
<dbReference type="EMBL" id="WNYA01000001">
    <property type="protein sequence ID" value="KAG8592508.1"/>
    <property type="molecule type" value="Genomic_DNA"/>
</dbReference>
<name>A0AAV7D750_ENGPU</name>
<sequence length="172" mass="18570">MICNKLFLVAFLVLWMEVSAVSREAGKTRRGECPKPLASMNTSCVNNCTQDNECPKNKKCCDTGNGQKCVYAVRPGFCPSSDLPHDAGASQKPICPSDFDCPINTKCCPRGSTQDCLPLLKEKPGRCPDVCDPKSEQQCSGDVDCPGDLKCCPGCGQKCMVPIKVMHAFPSN</sequence>
<dbReference type="GO" id="GO:0045087">
    <property type="term" value="P:innate immune response"/>
    <property type="evidence" value="ECO:0007669"/>
    <property type="project" value="TreeGrafter"/>
</dbReference>
<dbReference type="Proteomes" id="UP000824782">
    <property type="component" value="Unassembled WGS sequence"/>
</dbReference>